<dbReference type="NCBIfam" id="TIGR00332">
    <property type="entry name" value="neela_ferrous"/>
    <property type="match status" value="1"/>
</dbReference>
<comment type="similarity">
    <text evidence="1">Belongs to the desulfoferrodoxin family.</text>
</comment>
<dbReference type="Pfam" id="PF01880">
    <property type="entry name" value="Desulfoferrodox"/>
    <property type="match status" value="1"/>
</dbReference>
<keyword evidence="5" id="KW-0408">Iron</keyword>
<evidence type="ECO:0000256" key="3">
    <source>
        <dbReference type="ARBA" id="ARBA00022723"/>
    </source>
</evidence>
<accession>A0A0L0W897</accession>
<keyword evidence="3" id="KW-0479">Metal-binding</keyword>
<keyword evidence="7" id="KW-0560">Oxidoreductase</keyword>
<dbReference type="GO" id="GO:0050605">
    <property type="term" value="F:superoxide reductase activity"/>
    <property type="evidence" value="ECO:0007669"/>
    <property type="project" value="UniProtKB-EC"/>
</dbReference>
<evidence type="ECO:0000256" key="5">
    <source>
        <dbReference type="ARBA" id="ARBA00023004"/>
    </source>
</evidence>
<dbReference type="AlphaFoldDB" id="A0A0L0W897"/>
<sequence>MSIGQFLQSGDWKGEKHVPAILAPEKASAGEEIEVKVSIGEEIKHPNTHEHHIAWVKVFFKPDDFKFPIEIGSYSFNAHGESDVFTEPVIVSKFIANKSGKIYALSYCNIHGLWENSKDLSVE</sequence>
<dbReference type="RefSeq" id="WP_050355901.1">
    <property type="nucleotide sequence ID" value="NZ_LGSS01000012.1"/>
</dbReference>
<gene>
    <name evidence="7" type="ORF">CLPU_12c00470</name>
</gene>
<dbReference type="STRING" id="1503.CLPU_12c00470"/>
<organism evidence="7 8">
    <name type="scientific">Gottschalkia purinilytica</name>
    <name type="common">Clostridium purinilyticum</name>
    <dbReference type="NCBI Taxonomy" id="1503"/>
    <lineage>
        <taxon>Bacteria</taxon>
        <taxon>Bacillati</taxon>
        <taxon>Bacillota</taxon>
        <taxon>Tissierellia</taxon>
        <taxon>Tissierellales</taxon>
        <taxon>Gottschalkiaceae</taxon>
        <taxon>Gottschalkia</taxon>
    </lineage>
</organism>
<evidence type="ECO:0000256" key="4">
    <source>
        <dbReference type="ARBA" id="ARBA00022982"/>
    </source>
</evidence>
<dbReference type="PANTHER" id="PTHR36541:SF1">
    <property type="entry name" value="SUPEROXIDE REDUCTASE-RELATED"/>
    <property type="match status" value="1"/>
</dbReference>
<keyword evidence="4" id="KW-0249">Electron transport</keyword>
<evidence type="ECO:0000313" key="8">
    <source>
        <dbReference type="Proteomes" id="UP000037267"/>
    </source>
</evidence>
<name>A0A0L0W897_GOTPU</name>
<protein>
    <submittedName>
        <fullName evidence="7">Desulfoferrodoxin, ferrous iron-binding domain</fullName>
        <ecNumber evidence="7">1.15.1.2</ecNumber>
    </submittedName>
</protein>
<dbReference type="PATRIC" id="fig|1503.3.peg.330"/>
<dbReference type="PANTHER" id="PTHR36541">
    <property type="entry name" value="SUPEROXIDE REDUCTASE-RELATED"/>
    <property type="match status" value="1"/>
</dbReference>
<dbReference type="InterPro" id="IPR002742">
    <property type="entry name" value="Desulfoferrodoxin_Fe-bd_dom"/>
</dbReference>
<reference evidence="8" key="1">
    <citation type="submission" date="2015-07" db="EMBL/GenBank/DDBJ databases">
        <title>Draft genome sequence of the purine-degrading Gottschalkia purinilyticum DSM 1384 (formerly Clostridium purinilyticum).</title>
        <authorList>
            <person name="Poehlein A."/>
            <person name="Schiel-Bengelsdorf B."/>
            <person name="Bengelsdorf F.R."/>
            <person name="Daniel R."/>
            <person name="Duerre P."/>
        </authorList>
    </citation>
    <scope>NUCLEOTIDE SEQUENCE [LARGE SCALE GENOMIC DNA]</scope>
    <source>
        <strain evidence="8">DSM 1384</strain>
    </source>
</reference>
<evidence type="ECO:0000313" key="7">
    <source>
        <dbReference type="EMBL" id="KNF07774.1"/>
    </source>
</evidence>
<comment type="caution">
    <text evidence="7">The sequence shown here is derived from an EMBL/GenBank/DDBJ whole genome shotgun (WGS) entry which is preliminary data.</text>
</comment>
<dbReference type="EC" id="1.15.1.2" evidence="7"/>
<dbReference type="Proteomes" id="UP000037267">
    <property type="component" value="Unassembled WGS sequence"/>
</dbReference>
<dbReference type="SUPFAM" id="SSF49367">
    <property type="entry name" value="Superoxide reductase-like"/>
    <property type="match status" value="1"/>
</dbReference>
<keyword evidence="2" id="KW-0813">Transport</keyword>
<dbReference type="Gene3D" id="2.60.40.730">
    <property type="entry name" value="SOR catalytic domain"/>
    <property type="match status" value="1"/>
</dbReference>
<evidence type="ECO:0000256" key="2">
    <source>
        <dbReference type="ARBA" id="ARBA00022448"/>
    </source>
</evidence>
<dbReference type="CDD" id="cd03172">
    <property type="entry name" value="SORL_classII"/>
    <property type="match status" value="1"/>
</dbReference>
<dbReference type="GO" id="GO:0005506">
    <property type="term" value="F:iron ion binding"/>
    <property type="evidence" value="ECO:0007669"/>
    <property type="project" value="InterPro"/>
</dbReference>
<dbReference type="InterPro" id="IPR051233">
    <property type="entry name" value="Desulfoferrodoxin_SOR"/>
</dbReference>
<dbReference type="OrthoDB" id="9814936at2"/>
<dbReference type="InterPro" id="IPR036073">
    <property type="entry name" value="Desulfoferrodoxin_Fe-bd_dom_sf"/>
</dbReference>
<evidence type="ECO:0000256" key="1">
    <source>
        <dbReference type="ARBA" id="ARBA00005941"/>
    </source>
</evidence>
<evidence type="ECO:0000259" key="6">
    <source>
        <dbReference type="Pfam" id="PF01880"/>
    </source>
</evidence>
<keyword evidence="8" id="KW-1185">Reference proteome</keyword>
<proteinExistence type="inferred from homology"/>
<feature type="domain" description="Desulfoferrodoxin ferrous iron-binding" evidence="6">
    <location>
        <begin position="10"/>
        <end position="116"/>
    </location>
</feature>
<dbReference type="EMBL" id="LGSS01000012">
    <property type="protein sequence ID" value="KNF07774.1"/>
    <property type="molecule type" value="Genomic_DNA"/>
</dbReference>